<keyword evidence="9" id="KW-1185">Reference proteome</keyword>
<evidence type="ECO:0000256" key="2">
    <source>
        <dbReference type="ARBA" id="ARBA00009706"/>
    </source>
</evidence>
<keyword evidence="3 7" id="KW-0812">Transmembrane</keyword>
<dbReference type="AlphaFoldDB" id="A0AAW1SJE0"/>
<evidence type="ECO:0000256" key="4">
    <source>
        <dbReference type="ARBA" id="ARBA00022989"/>
    </source>
</evidence>
<dbReference type="PANTHER" id="PTHR13624:SF6">
    <property type="entry name" value="EMEI"/>
    <property type="match status" value="1"/>
</dbReference>
<feature type="transmembrane region" description="Helical" evidence="7">
    <location>
        <begin position="86"/>
        <end position="102"/>
    </location>
</feature>
<evidence type="ECO:0000256" key="1">
    <source>
        <dbReference type="ARBA" id="ARBA00004141"/>
    </source>
</evidence>
<feature type="transmembrane region" description="Helical" evidence="7">
    <location>
        <begin position="117"/>
        <end position="138"/>
    </location>
</feature>
<dbReference type="InterPro" id="IPR019395">
    <property type="entry name" value="Transmembrane_161A/B"/>
</dbReference>
<feature type="transmembrane region" description="Helical" evidence="7">
    <location>
        <begin position="417"/>
        <end position="437"/>
    </location>
</feature>
<organism evidence="8 9">
    <name type="scientific">Apatococcus fuscideae</name>
    <dbReference type="NCBI Taxonomy" id="2026836"/>
    <lineage>
        <taxon>Eukaryota</taxon>
        <taxon>Viridiplantae</taxon>
        <taxon>Chlorophyta</taxon>
        <taxon>core chlorophytes</taxon>
        <taxon>Trebouxiophyceae</taxon>
        <taxon>Chlorellales</taxon>
        <taxon>Chlorellaceae</taxon>
        <taxon>Apatococcus</taxon>
    </lineage>
</organism>
<keyword evidence="4 7" id="KW-1133">Transmembrane helix</keyword>
<keyword evidence="5 7" id="KW-0472">Membrane</keyword>
<comment type="similarity">
    <text evidence="2">Belongs to the TMEM161 family.</text>
</comment>
<proteinExistence type="inferred from homology"/>
<feature type="transmembrane region" description="Helical" evidence="7">
    <location>
        <begin position="6"/>
        <end position="25"/>
    </location>
</feature>
<evidence type="ECO:0000256" key="5">
    <source>
        <dbReference type="ARBA" id="ARBA00023136"/>
    </source>
</evidence>
<evidence type="ECO:0000313" key="8">
    <source>
        <dbReference type="EMBL" id="KAK9846086.1"/>
    </source>
</evidence>
<dbReference type="GO" id="GO:0016020">
    <property type="term" value="C:membrane"/>
    <property type="evidence" value="ECO:0007669"/>
    <property type="project" value="UniProtKB-SubCell"/>
</dbReference>
<dbReference type="Pfam" id="PF10268">
    <property type="entry name" value="Tmemb_161AB"/>
    <property type="match status" value="1"/>
</dbReference>
<keyword evidence="6" id="KW-0325">Glycoprotein</keyword>
<sequence length="451" mass="49741">MLLGGNFVHIGVILIVTFGTAVLRVSSSLISGLTTYRIPTEDIDIRAGRSGNGRTRKADAFGTAGSLAKVQVKHAEIEKLQFYKQLDYLVLFLGYAATLFWLDEFLSRAGWLPRSGLAPAFCIACLGAVIWALLQAELLTKLALNEEKGVMLYMGLGGLLVAGLWLERCPVAVMDHELPEAVDALNASMKEFFRQYTPDAEVMRDLVPSWLMWPILCIPAGLIAALLLPAGMRTTRSFFQALNVPAWAKDHASFTLPQRVLLHVTFLVQTLIPFLWMKPVTQRAWHLPLDAMPSIQGSALVAAGLLQMCVMRPLAQSYLNTSLLHWHHLKHNIPAKLAKDSKVDLPRIMRLRVDMVNTLLGKVGTQIFAPAVLFIVCGLVLLQASFIAEAGSGSEWQKDDVRSIKIPVAFYQTLGSFFGWWCTSCWAVVCGFTLVAFRSGIVQEGASEKKS</sequence>
<evidence type="ECO:0000256" key="7">
    <source>
        <dbReference type="SAM" id="Phobius"/>
    </source>
</evidence>
<reference evidence="8 9" key="1">
    <citation type="journal article" date="2024" name="Nat. Commun.">
        <title>Phylogenomics reveals the evolutionary origins of lichenization in chlorophyte algae.</title>
        <authorList>
            <person name="Puginier C."/>
            <person name="Libourel C."/>
            <person name="Otte J."/>
            <person name="Skaloud P."/>
            <person name="Haon M."/>
            <person name="Grisel S."/>
            <person name="Petersen M."/>
            <person name="Berrin J.G."/>
            <person name="Delaux P.M."/>
            <person name="Dal Grande F."/>
            <person name="Keller J."/>
        </authorList>
    </citation>
    <scope>NUCLEOTIDE SEQUENCE [LARGE SCALE GENOMIC DNA]</scope>
    <source>
        <strain evidence="8 9">SAG 2523</strain>
    </source>
</reference>
<comment type="caution">
    <text evidence="8">The sequence shown here is derived from an EMBL/GenBank/DDBJ whole genome shotgun (WGS) entry which is preliminary data.</text>
</comment>
<evidence type="ECO:0000256" key="6">
    <source>
        <dbReference type="ARBA" id="ARBA00023180"/>
    </source>
</evidence>
<feature type="transmembrane region" description="Helical" evidence="7">
    <location>
        <begin position="210"/>
        <end position="230"/>
    </location>
</feature>
<accession>A0AAW1SJE0</accession>
<protein>
    <submittedName>
        <fullName evidence="8">Uncharacterized protein</fullName>
    </submittedName>
</protein>
<dbReference type="EMBL" id="JALJOV010001569">
    <property type="protein sequence ID" value="KAK9846086.1"/>
    <property type="molecule type" value="Genomic_DNA"/>
</dbReference>
<evidence type="ECO:0000256" key="3">
    <source>
        <dbReference type="ARBA" id="ARBA00022692"/>
    </source>
</evidence>
<dbReference type="Proteomes" id="UP001485043">
    <property type="component" value="Unassembled WGS sequence"/>
</dbReference>
<comment type="subcellular location">
    <subcellularLocation>
        <location evidence="1">Membrane</location>
        <topology evidence="1">Multi-pass membrane protein</topology>
    </subcellularLocation>
</comment>
<evidence type="ECO:0000313" key="9">
    <source>
        <dbReference type="Proteomes" id="UP001485043"/>
    </source>
</evidence>
<feature type="transmembrane region" description="Helical" evidence="7">
    <location>
        <begin position="150"/>
        <end position="166"/>
    </location>
</feature>
<feature type="transmembrane region" description="Helical" evidence="7">
    <location>
        <begin position="367"/>
        <end position="388"/>
    </location>
</feature>
<dbReference type="PANTHER" id="PTHR13624">
    <property type="entry name" value="RE42071P"/>
    <property type="match status" value="1"/>
</dbReference>
<name>A0AAW1SJE0_9CHLO</name>
<gene>
    <name evidence="8" type="ORF">WJX84_003000</name>
</gene>